<evidence type="ECO:0000256" key="10">
    <source>
        <dbReference type="ARBA" id="ARBA00049406"/>
    </source>
</evidence>
<keyword evidence="5 11" id="KW-0004">4Fe-4S</keyword>
<dbReference type="Gene3D" id="3.30.1330.90">
    <property type="entry name" value="D-3-phosphoglycerate dehydrogenase, domain 3"/>
    <property type="match status" value="1"/>
</dbReference>
<gene>
    <name evidence="14" type="ordered locus">Clocel_2247</name>
</gene>
<evidence type="ECO:0000313" key="15">
    <source>
        <dbReference type="Proteomes" id="UP000002730"/>
    </source>
</evidence>
<evidence type="ECO:0000256" key="2">
    <source>
        <dbReference type="ARBA" id="ARBA00004742"/>
    </source>
</evidence>
<protein>
    <recommendedName>
        <fullName evidence="11">L-serine deaminase</fullName>
    </recommendedName>
</protein>
<accession>D9SP21</accession>
<dbReference type="GO" id="GO:0006094">
    <property type="term" value="P:gluconeogenesis"/>
    <property type="evidence" value="ECO:0007669"/>
    <property type="project" value="UniProtKB-UniRule"/>
</dbReference>
<dbReference type="SUPFAM" id="SSF55021">
    <property type="entry name" value="ACT-like"/>
    <property type="match status" value="1"/>
</dbReference>
<feature type="domain" description="ACT" evidence="13">
    <location>
        <begin position="149"/>
        <end position="221"/>
    </location>
</feature>
<dbReference type="PANTHER" id="PTHR30182:SF12">
    <property type="entry name" value="L-SERINE DEHYDRATASE, BETA CHAIN-RELATED"/>
    <property type="match status" value="1"/>
</dbReference>
<evidence type="ECO:0000256" key="9">
    <source>
        <dbReference type="ARBA" id="ARBA00023239"/>
    </source>
</evidence>
<name>D9SP21_CLOC7</name>
<evidence type="ECO:0000256" key="7">
    <source>
        <dbReference type="ARBA" id="ARBA00023004"/>
    </source>
</evidence>
<dbReference type="Gene3D" id="3.30.70.260">
    <property type="match status" value="1"/>
</dbReference>
<dbReference type="CDD" id="cd04903">
    <property type="entry name" value="ACT_LSD"/>
    <property type="match status" value="1"/>
</dbReference>
<evidence type="ECO:0000313" key="14">
    <source>
        <dbReference type="EMBL" id="ADL51986.1"/>
    </source>
</evidence>
<evidence type="ECO:0000256" key="6">
    <source>
        <dbReference type="ARBA" id="ARBA00022723"/>
    </source>
</evidence>
<keyword evidence="9 11" id="KW-0456">Lyase</keyword>
<reference evidence="14 15" key="1">
    <citation type="submission" date="2010-08" db="EMBL/GenBank/DDBJ databases">
        <title>Complete sequence of Clostridium cellulovorans 743B.</title>
        <authorList>
            <consortium name="US DOE Joint Genome Institute"/>
            <person name="Lucas S."/>
            <person name="Copeland A."/>
            <person name="Lapidus A."/>
            <person name="Cheng J.-F."/>
            <person name="Bruce D."/>
            <person name="Goodwin L."/>
            <person name="Pitluck S."/>
            <person name="Chertkov O."/>
            <person name="Detter J.C."/>
            <person name="Han C."/>
            <person name="Tapia R."/>
            <person name="Land M."/>
            <person name="Hauser L."/>
            <person name="Chang Y.-J."/>
            <person name="Jeffries C."/>
            <person name="Kyrpides N."/>
            <person name="Ivanova N."/>
            <person name="Mikhailova N."/>
            <person name="Hemme C.L."/>
            <person name="Woyke T."/>
        </authorList>
    </citation>
    <scope>NUCLEOTIDE SEQUENCE [LARGE SCALE GENOMIC DNA]</scope>
    <source>
        <strain evidence="15">ATCC 35296 / DSM 3052 / OCM 3 / 743B</strain>
    </source>
</reference>
<dbReference type="AlphaFoldDB" id="D9SP21"/>
<dbReference type="GO" id="GO:0003941">
    <property type="term" value="F:L-serine ammonia-lyase activity"/>
    <property type="evidence" value="ECO:0007669"/>
    <property type="project" value="UniProtKB-UniRule"/>
</dbReference>
<comment type="similarity">
    <text evidence="3 11 12">Belongs to the iron-sulfur dependent L-serine dehydratase family.</text>
</comment>
<evidence type="ECO:0000256" key="1">
    <source>
        <dbReference type="ARBA" id="ARBA00001966"/>
    </source>
</evidence>
<evidence type="ECO:0000259" key="13">
    <source>
        <dbReference type="PROSITE" id="PS51671"/>
    </source>
</evidence>
<dbReference type="PIRSF" id="PIRSF036692">
    <property type="entry name" value="SDH_B"/>
    <property type="match status" value="1"/>
</dbReference>
<dbReference type="Pfam" id="PF03315">
    <property type="entry name" value="SDH_beta"/>
    <property type="match status" value="1"/>
</dbReference>
<dbReference type="InterPro" id="IPR045865">
    <property type="entry name" value="ACT-like_dom_sf"/>
</dbReference>
<comment type="pathway">
    <text evidence="2 11">Carbohydrate biosynthesis; gluconeogenesis.</text>
</comment>
<dbReference type="PROSITE" id="PS51671">
    <property type="entry name" value="ACT"/>
    <property type="match status" value="1"/>
</dbReference>
<keyword evidence="6 11" id="KW-0479">Metal-binding</keyword>
<keyword evidence="15" id="KW-1185">Reference proteome</keyword>
<dbReference type="InterPro" id="IPR002912">
    <property type="entry name" value="ACT_dom"/>
</dbReference>
<dbReference type="PANTHER" id="PTHR30182">
    <property type="entry name" value="L-SERINE DEHYDRATASE"/>
    <property type="match status" value="1"/>
</dbReference>
<evidence type="ECO:0000256" key="12">
    <source>
        <dbReference type="RuleBase" id="RU366059"/>
    </source>
</evidence>
<organism evidence="14 15">
    <name type="scientific">Clostridium cellulovorans (strain ATCC 35296 / DSM 3052 / OCM 3 / 743B)</name>
    <dbReference type="NCBI Taxonomy" id="573061"/>
    <lineage>
        <taxon>Bacteria</taxon>
        <taxon>Bacillati</taxon>
        <taxon>Bacillota</taxon>
        <taxon>Clostridia</taxon>
        <taxon>Eubacteriales</taxon>
        <taxon>Clostridiaceae</taxon>
        <taxon>Clostridium</taxon>
    </lineage>
</organism>
<dbReference type="SUPFAM" id="SSF143548">
    <property type="entry name" value="Serine metabolism enzymes domain"/>
    <property type="match status" value="1"/>
</dbReference>
<comment type="cofactor">
    <cofactor evidence="1 12">
        <name>[4Fe-4S] cluster</name>
        <dbReference type="ChEBI" id="CHEBI:49883"/>
    </cofactor>
</comment>
<dbReference type="InterPro" id="IPR005131">
    <property type="entry name" value="Ser_deHydtase_bsu"/>
</dbReference>
<dbReference type="GO" id="GO:0046872">
    <property type="term" value="F:metal ion binding"/>
    <property type="evidence" value="ECO:0007669"/>
    <property type="project" value="UniProtKB-UniRule"/>
</dbReference>
<dbReference type="EMBL" id="CP002160">
    <property type="protein sequence ID" value="ADL51986.1"/>
    <property type="molecule type" value="Genomic_DNA"/>
</dbReference>
<sequence>MKEYSVFDIIGPIMIGPSSSHTAGAARLGKIAKAIAGGEIENVDFLLHGSFSKTYKGHGTDRALVAGILGLDPWDERLRDSISIAEEQGISIRFLETDLGDVHPNTVKFLITLKDNTLVEVVGSSIGGGNIIINEVDDEKLEFSGNYPTLIIKHKDLPGMISKVSEIISKQNINIAFLKVLRTSKGQSATMIFETDSTLNDDVVNEINTLNHIENVRMINPAKKGEENYVC</sequence>
<proteinExistence type="inferred from homology"/>
<dbReference type="eggNOG" id="COG1760">
    <property type="taxonomic scope" value="Bacteria"/>
</dbReference>
<dbReference type="InterPro" id="IPR004643">
    <property type="entry name" value="Fe-S_L-Ser_bsu"/>
</dbReference>
<evidence type="ECO:0000256" key="11">
    <source>
        <dbReference type="PIRNR" id="PIRNR036692"/>
    </source>
</evidence>
<dbReference type="InterPro" id="IPR029009">
    <property type="entry name" value="ASB_dom_sf"/>
</dbReference>
<evidence type="ECO:0000256" key="5">
    <source>
        <dbReference type="ARBA" id="ARBA00022485"/>
    </source>
</evidence>
<dbReference type="FunFam" id="3.30.70.260:FF:000008">
    <property type="entry name" value="D-3-phosphoglycerate dehydrogenase, chloroplastic"/>
    <property type="match status" value="1"/>
</dbReference>
<dbReference type="HOGENOM" id="CLU_086592_0_0_9"/>
<dbReference type="InterPro" id="IPR051318">
    <property type="entry name" value="Fe-S_L-Ser"/>
</dbReference>
<keyword evidence="4 11" id="KW-0312">Gluconeogenesis</keyword>
<evidence type="ECO:0000256" key="4">
    <source>
        <dbReference type="ARBA" id="ARBA00022432"/>
    </source>
</evidence>
<comment type="catalytic activity">
    <reaction evidence="10 11 12">
        <text>L-serine = pyruvate + NH4(+)</text>
        <dbReference type="Rhea" id="RHEA:19169"/>
        <dbReference type="ChEBI" id="CHEBI:15361"/>
        <dbReference type="ChEBI" id="CHEBI:28938"/>
        <dbReference type="ChEBI" id="CHEBI:33384"/>
        <dbReference type="EC" id="4.3.1.17"/>
    </reaction>
</comment>
<dbReference type="NCBIfam" id="TIGR00719">
    <property type="entry name" value="sda_beta"/>
    <property type="match status" value="1"/>
</dbReference>
<evidence type="ECO:0000256" key="8">
    <source>
        <dbReference type="ARBA" id="ARBA00023014"/>
    </source>
</evidence>
<dbReference type="GO" id="GO:0051539">
    <property type="term" value="F:4 iron, 4 sulfur cluster binding"/>
    <property type="evidence" value="ECO:0007669"/>
    <property type="project" value="UniProtKB-UniRule"/>
</dbReference>
<dbReference type="Pfam" id="PF01842">
    <property type="entry name" value="ACT"/>
    <property type="match status" value="1"/>
</dbReference>
<dbReference type="OrthoDB" id="9813137at2"/>
<dbReference type="KEGG" id="ccb:Clocel_2247"/>
<dbReference type="STRING" id="573061.Clocel_2247"/>
<keyword evidence="8 11" id="KW-0411">Iron-sulfur</keyword>
<dbReference type="RefSeq" id="WP_010076787.1">
    <property type="nucleotide sequence ID" value="NC_014393.1"/>
</dbReference>
<keyword evidence="7 11" id="KW-0408">Iron</keyword>
<dbReference type="Proteomes" id="UP000002730">
    <property type="component" value="Chromosome"/>
</dbReference>
<dbReference type="UniPathway" id="UPA00138"/>
<evidence type="ECO:0000256" key="3">
    <source>
        <dbReference type="ARBA" id="ARBA00008636"/>
    </source>
</evidence>